<sequence>MHSSSLFPPLKAGTFQGTEAVVRIAVTTRIRKQFDLEGAEFNACAMGVVLGSLGRPGTVCWRRAAEVGVWGWCTGGVSACPASLPWINPPASWLSPDHGPSFSTAGDHCTCKSLPAFPATACSISSG</sequence>
<evidence type="ECO:0000313" key="1">
    <source>
        <dbReference type="EMBL" id="RLV98739.1"/>
    </source>
</evidence>
<accession>A0A3L8S955</accession>
<dbReference type="AlphaFoldDB" id="A0A3L8S955"/>
<organism evidence="1 2">
    <name type="scientific">Chloebia gouldiae</name>
    <name type="common">Gouldian finch</name>
    <name type="synonym">Erythrura gouldiae</name>
    <dbReference type="NCBI Taxonomy" id="44316"/>
    <lineage>
        <taxon>Eukaryota</taxon>
        <taxon>Metazoa</taxon>
        <taxon>Chordata</taxon>
        <taxon>Craniata</taxon>
        <taxon>Vertebrata</taxon>
        <taxon>Euteleostomi</taxon>
        <taxon>Archelosauria</taxon>
        <taxon>Archosauria</taxon>
        <taxon>Dinosauria</taxon>
        <taxon>Saurischia</taxon>
        <taxon>Theropoda</taxon>
        <taxon>Coelurosauria</taxon>
        <taxon>Aves</taxon>
        <taxon>Neognathae</taxon>
        <taxon>Neoaves</taxon>
        <taxon>Telluraves</taxon>
        <taxon>Australaves</taxon>
        <taxon>Passeriformes</taxon>
        <taxon>Passeroidea</taxon>
        <taxon>Passeridae</taxon>
        <taxon>Chloebia</taxon>
    </lineage>
</organism>
<comment type="caution">
    <text evidence="1">The sequence shown here is derived from an EMBL/GenBank/DDBJ whole genome shotgun (WGS) entry which is preliminary data.</text>
</comment>
<keyword evidence="2" id="KW-1185">Reference proteome</keyword>
<proteinExistence type="predicted"/>
<protein>
    <submittedName>
        <fullName evidence="1">Uncharacterized protein</fullName>
    </submittedName>
</protein>
<dbReference type="EMBL" id="QUSF01000037">
    <property type="protein sequence ID" value="RLV98739.1"/>
    <property type="molecule type" value="Genomic_DNA"/>
</dbReference>
<reference evidence="1 2" key="1">
    <citation type="journal article" date="2018" name="Proc. R. Soc. B">
        <title>A non-coding region near Follistatin controls head colour polymorphism in the Gouldian finch.</title>
        <authorList>
            <person name="Toomey M.B."/>
            <person name="Marques C.I."/>
            <person name="Andrade P."/>
            <person name="Araujo P.M."/>
            <person name="Sabatino S."/>
            <person name="Gazda M.A."/>
            <person name="Afonso S."/>
            <person name="Lopes R.J."/>
            <person name="Corbo J.C."/>
            <person name="Carneiro M."/>
        </authorList>
    </citation>
    <scope>NUCLEOTIDE SEQUENCE [LARGE SCALE GENOMIC DNA]</scope>
    <source>
        <strain evidence="1">Red01</strain>
        <tissue evidence="1">Muscle</tissue>
    </source>
</reference>
<gene>
    <name evidence="1" type="ORF">DV515_00010367</name>
</gene>
<name>A0A3L8S955_CHLGU</name>
<dbReference type="Proteomes" id="UP000276834">
    <property type="component" value="Unassembled WGS sequence"/>
</dbReference>
<evidence type="ECO:0000313" key="2">
    <source>
        <dbReference type="Proteomes" id="UP000276834"/>
    </source>
</evidence>